<sequence length="138" mass="15709">MTKSSPRTPEGDCILDVQFNIWRPERGYPVNYRAFKMDWKAFPTWDPAIVALRGGMEGEFRIYVSWNGATEVAKWRLIVGFTYDTVTEPAIVVPKVGFETEIFFIPISSRRFLRAAALDEDDNILGMTAIVKLAADEK</sequence>
<keyword evidence="2" id="KW-1185">Reference proteome</keyword>
<reference evidence="1" key="1">
    <citation type="submission" date="2022-07" db="EMBL/GenBank/DDBJ databases">
        <title>Genome Sequence of Xylaria arbuscula.</title>
        <authorList>
            <person name="Buettner E."/>
        </authorList>
    </citation>
    <scope>NUCLEOTIDE SEQUENCE</scope>
    <source>
        <strain evidence="1">VT107</strain>
    </source>
</reference>
<name>A0A9W8NF64_9PEZI</name>
<protein>
    <submittedName>
        <fullName evidence="1">Uncharacterized protein</fullName>
    </submittedName>
</protein>
<dbReference type="PANTHER" id="PTHR35340">
    <property type="entry name" value="PQQ ENZYME REPEAT PROTEIN-RELATED"/>
    <property type="match status" value="1"/>
</dbReference>
<dbReference type="Proteomes" id="UP001148614">
    <property type="component" value="Unassembled WGS sequence"/>
</dbReference>
<dbReference type="VEuPathDB" id="FungiDB:F4678DRAFT_485815"/>
<evidence type="ECO:0000313" key="2">
    <source>
        <dbReference type="Proteomes" id="UP001148614"/>
    </source>
</evidence>
<dbReference type="EMBL" id="JANPWZ010000772">
    <property type="protein sequence ID" value="KAJ3572356.1"/>
    <property type="molecule type" value="Genomic_DNA"/>
</dbReference>
<dbReference type="InterPro" id="IPR053143">
    <property type="entry name" value="Arylsulfate_ST"/>
</dbReference>
<accession>A0A9W8NF64</accession>
<gene>
    <name evidence="1" type="ORF">NPX13_g5080</name>
</gene>
<organism evidence="1 2">
    <name type="scientific">Xylaria arbuscula</name>
    <dbReference type="NCBI Taxonomy" id="114810"/>
    <lineage>
        <taxon>Eukaryota</taxon>
        <taxon>Fungi</taxon>
        <taxon>Dikarya</taxon>
        <taxon>Ascomycota</taxon>
        <taxon>Pezizomycotina</taxon>
        <taxon>Sordariomycetes</taxon>
        <taxon>Xylariomycetidae</taxon>
        <taxon>Xylariales</taxon>
        <taxon>Xylariaceae</taxon>
        <taxon>Xylaria</taxon>
    </lineage>
</organism>
<proteinExistence type="predicted"/>
<dbReference type="PANTHER" id="PTHR35340:SF5">
    <property type="entry name" value="ASST-DOMAIN-CONTAINING PROTEIN"/>
    <property type="match status" value="1"/>
</dbReference>
<comment type="caution">
    <text evidence="1">The sequence shown here is derived from an EMBL/GenBank/DDBJ whole genome shotgun (WGS) entry which is preliminary data.</text>
</comment>
<evidence type="ECO:0000313" key="1">
    <source>
        <dbReference type="EMBL" id="KAJ3572356.1"/>
    </source>
</evidence>
<dbReference type="AlphaFoldDB" id="A0A9W8NF64"/>